<protein>
    <recommendedName>
        <fullName evidence="3">Toxin-antitoxin system HicB family antitoxin</fullName>
    </recommendedName>
</protein>
<dbReference type="InterPro" id="IPR010985">
    <property type="entry name" value="Ribbon_hlx_hlx"/>
</dbReference>
<dbReference type="Proteomes" id="UP000824193">
    <property type="component" value="Unassembled WGS sequence"/>
</dbReference>
<dbReference type="AlphaFoldDB" id="A0A9D2ADS2"/>
<gene>
    <name evidence="1" type="ORF">H9865_03540</name>
</gene>
<reference evidence="1" key="2">
    <citation type="submission" date="2021-04" db="EMBL/GenBank/DDBJ databases">
        <authorList>
            <person name="Gilroy R."/>
        </authorList>
    </citation>
    <scope>NUCLEOTIDE SEQUENCE</scope>
    <source>
        <strain evidence="1">2239</strain>
    </source>
</reference>
<proteinExistence type="predicted"/>
<name>A0A9D2ADS2_9FIRM</name>
<evidence type="ECO:0000313" key="2">
    <source>
        <dbReference type="Proteomes" id="UP000824193"/>
    </source>
</evidence>
<sequence>MVYRVTVLLRMPPELHARVRKAAGRDSVNAWILDAVREHLDDKDRLKVSLLRKSVQAAVGKENVATRLREQLWQRMDTNTRRETKSKCSELLETF</sequence>
<accession>A0A9D2ADS2</accession>
<comment type="caution">
    <text evidence="1">The sequence shown here is derived from an EMBL/GenBank/DDBJ whole genome shotgun (WGS) entry which is preliminary data.</text>
</comment>
<dbReference type="SUPFAM" id="SSF47598">
    <property type="entry name" value="Ribbon-helix-helix"/>
    <property type="match status" value="1"/>
</dbReference>
<dbReference type="GO" id="GO:0006355">
    <property type="term" value="P:regulation of DNA-templated transcription"/>
    <property type="evidence" value="ECO:0007669"/>
    <property type="project" value="InterPro"/>
</dbReference>
<evidence type="ECO:0000313" key="1">
    <source>
        <dbReference type="EMBL" id="HIX05172.1"/>
    </source>
</evidence>
<reference evidence="1" key="1">
    <citation type="journal article" date="2021" name="PeerJ">
        <title>Extensive microbial diversity within the chicken gut microbiome revealed by metagenomics and culture.</title>
        <authorList>
            <person name="Gilroy R."/>
            <person name="Ravi A."/>
            <person name="Getino M."/>
            <person name="Pursley I."/>
            <person name="Horton D.L."/>
            <person name="Alikhan N.F."/>
            <person name="Baker D."/>
            <person name="Gharbi K."/>
            <person name="Hall N."/>
            <person name="Watson M."/>
            <person name="Adriaenssens E.M."/>
            <person name="Foster-Nyarko E."/>
            <person name="Jarju S."/>
            <person name="Secka A."/>
            <person name="Antonio M."/>
            <person name="Oren A."/>
            <person name="Chaudhuri R.R."/>
            <person name="La Ragione R."/>
            <person name="Hildebrand F."/>
            <person name="Pallen M.J."/>
        </authorList>
    </citation>
    <scope>NUCLEOTIDE SEQUENCE</scope>
    <source>
        <strain evidence="1">2239</strain>
    </source>
</reference>
<evidence type="ECO:0008006" key="3">
    <source>
        <dbReference type="Google" id="ProtNLM"/>
    </source>
</evidence>
<dbReference type="EMBL" id="DXFW01000009">
    <property type="protein sequence ID" value="HIX05172.1"/>
    <property type="molecule type" value="Genomic_DNA"/>
</dbReference>
<organism evidence="1 2">
    <name type="scientific">Candidatus Allofournierella pullicola</name>
    <dbReference type="NCBI Taxonomy" id="2838596"/>
    <lineage>
        <taxon>Bacteria</taxon>
        <taxon>Bacillati</taxon>
        <taxon>Bacillota</taxon>
        <taxon>Clostridia</taxon>
        <taxon>Eubacteriales</taxon>
        <taxon>Oscillospiraceae</taxon>
        <taxon>Allofournierella</taxon>
    </lineage>
</organism>